<evidence type="ECO:0000313" key="1">
    <source>
        <dbReference type="EMBL" id="KAF6759695.1"/>
    </source>
</evidence>
<reference evidence="1 2" key="1">
    <citation type="submission" date="2020-07" db="EMBL/GenBank/DDBJ databases">
        <title>Comparative genomics of pyrophilous fungi reveals a link between fire events and developmental genes.</title>
        <authorList>
            <consortium name="DOE Joint Genome Institute"/>
            <person name="Steindorff A.S."/>
            <person name="Carver A."/>
            <person name="Calhoun S."/>
            <person name="Stillman K."/>
            <person name="Liu H."/>
            <person name="Lipzen A."/>
            <person name="Pangilinan J."/>
            <person name="Labutti K."/>
            <person name="Bruns T.D."/>
            <person name="Grigoriev I.V."/>
        </authorList>
    </citation>
    <scope>NUCLEOTIDE SEQUENCE [LARGE SCALE GENOMIC DNA]</scope>
    <source>
        <strain evidence="1 2">CBS 144469</strain>
    </source>
</reference>
<sequence>MSFNVYLIDFAVNDTRHFSTEGYRTVADFEDALQKRVYSLANSLPPFDARRFPEYDCEAQVLTMVDWLLATYMRVRLWHSAEEKTFWKLFRKVLHLWADTPFMRNLPSPYKLLKQRIQENYLNVHSLPYPSSRLEGSWKCDLSLAFHAECRTRNGELGR</sequence>
<protein>
    <submittedName>
        <fullName evidence="1">Uncharacterized protein</fullName>
    </submittedName>
</protein>
<gene>
    <name evidence="1" type="ORF">DFP72DRAFT_843838</name>
</gene>
<organism evidence="1 2">
    <name type="scientific">Ephemerocybe angulata</name>
    <dbReference type="NCBI Taxonomy" id="980116"/>
    <lineage>
        <taxon>Eukaryota</taxon>
        <taxon>Fungi</taxon>
        <taxon>Dikarya</taxon>
        <taxon>Basidiomycota</taxon>
        <taxon>Agaricomycotina</taxon>
        <taxon>Agaricomycetes</taxon>
        <taxon>Agaricomycetidae</taxon>
        <taxon>Agaricales</taxon>
        <taxon>Agaricineae</taxon>
        <taxon>Psathyrellaceae</taxon>
        <taxon>Ephemerocybe</taxon>
    </lineage>
</organism>
<dbReference type="AlphaFoldDB" id="A0A8H6M997"/>
<proteinExistence type="predicted"/>
<accession>A0A8H6M997</accession>
<keyword evidence="2" id="KW-1185">Reference proteome</keyword>
<dbReference type="EMBL" id="JACGCI010000014">
    <property type="protein sequence ID" value="KAF6759695.1"/>
    <property type="molecule type" value="Genomic_DNA"/>
</dbReference>
<name>A0A8H6M997_9AGAR</name>
<evidence type="ECO:0000313" key="2">
    <source>
        <dbReference type="Proteomes" id="UP000521943"/>
    </source>
</evidence>
<dbReference type="Proteomes" id="UP000521943">
    <property type="component" value="Unassembled WGS sequence"/>
</dbReference>
<comment type="caution">
    <text evidence="1">The sequence shown here is derived from an EMBL/GenBank/DDBJ whole genome shotgun (WGS) entry which is preliminary data.</text>
</comment>